<evidence type="ECO:0000313" key="1">
    <source>
        <dbReference type="EMBL" id="GAG28036.1"/>
    </source>
</evidence>
<dbReference type="AlphaFoldDB" id="X0XT50"/>
<dbReference type="EMBL" id="BARS01031143">
    <property type="protein sequence ID" value="GAG28036.1"/>
    <property type="molecule type" value="Genomic_DNA"/>
</dbReference>
<reference evidence="1" key="1">
    <citation type="journal article" date="2014" name="Front. Microbiol.">
        <title>High frequency of phylogenetically diverse reductive dehalogenase-homologous genes in deep subseafloor sedimentary metagenomes.</title>
        <authorList>
            <person name="Kawai M."/>
            <person name="Futagami T."/>
            <person name="Toyoda A."/>
            <person name="Takaki Y."/>
            <person name="Nishi S."/>
            <person name="Hori S."/>
            <person name="Arai W."/>
            <person name="Tsubouchi T."/>
            <person name="Morono Y."/>
            <person name="Uchiyama I."/>
            <person name="Ito T."/>
            <person name="Fujiyama A."/>
            <person name="Inagaki F."/>
            <person name="Takami H."/>
        </authorList>
    </citation>
    <scope>NUCLEOTIDE SEQUENCE</scope>
    <source>
        <strain evidence="1">Expedition CK06-06</strain>
    </source>
</reference>
<feature type="non-terminal residue" evidence="1">
    <location>
        <position position="160"/>
    </location>
</feature>
<name>X0XT50_9ZZZZ</name>
<protein>
    <submittedName>
        <fullName evidence="1">Uncharacterized protein</fullName>
    </submittedName>
</protein>
<accession>X0XT50</accession>
<gene>
    <name evidence="1" type="ORF">S01H1_48497</name>
</gene>
<organism evidence="1">
    <name type="scientific">marine sediment metagenome</name>
    <dbReference type="NCBI Taxonomy" id="412755"/>
    <lineage>
        <taxon>unclassified sequences</taxon>
        <taxon>metagenomes</taxon>
        <taxon>ecological metagenomes</taxon>
    </lineage>
</organism>
<comment type="caution">
    <text evidence="1">The sequence shown here is derived from an EMBL/GenBank/DDBJ whole genome shotgun (WGS) entry which is preliminary data.</text>
</comment>
<proteinExistence type="predicted"/>
<sequence>MPQGYTSPEFALVHEISYEIPELLVLTALQRLISLDMKALASARDAVFADLDVSQLSGRPLQTTFSQLAHQREELDEIRFRFERTKIELGDGRSVRGLDPMRFERIKPLKTDAGVRLRQLMIDSILSLISTVASEMKLLDGKLSTTLGLADRRLNLELQA</sequence>